<protein>
    <submittedName>
        <fullName evidence="1">Uncharacterized protein</fullName>
    </submittedName>
</protein>
<accession>A0A9X3CES5</accession>
<keyword evidence="2" id="KW-1185">Reference proteome</keyword>
<dbReference type="AlphaFoldDB" id="A0A9X3CES5"/>
<reference evidence="1" key="1">
    <citation type="submission" date="2022-02" db="EMBL/GenBank/DDBJ databases">
        <title>Vibrio sp. nov., a new bacterium isolated from Bohai sea, China.</title>
        <authorList>
            <person name="Yuan Y."/>
        </authorList>
    </citation>
    <scope>NUCLEOTIDE SEQUENCE</scope>
    <source>
        <strain evidence="1">DBSS07</strain>
    </source>
</reference>
<sequence>MLSYISAKMGSYRKYAAPDLVIIDLDCILIKDFERKDFADYSYIIKHVNKIGFGKKMYIGSDLTLWHINKEFGELDALFLSKPFNFHEVKESVEHAVTKQ</sequence>
<organism evidence="1 2">
    <name type="scientific">Vibrio paucivorans</name>
    <dbReference type="NCBI Taxonomy" id="2829489"/>
    <lineage>
        <taxon>Bacteria</taxon>
        <taxon>Pseudomonadati</taxon>
        <taxon>Pseudomonadota</taxon>
        <taxon>Gammaproteobacteria</taxon>
        <taxon>Vibrionales</taxon>
        <taxon>Vibrionaceae</taxon>
        <taxon>Vibrio</taxon>
    </lineage>
</organism>
<dbReference type="Proteomes" id="UP001155586">
    <property type="component" value="Unassembled WGS sequence"/>
</dbReference>
<name>A0A9X3CES5_9VIBR</name>
<evidence type="ECO:0000313" key="1">
    <source>
        <dbReference type="EMBL" id="MCW8334443.1"/>
    </source>
</evidence>
<evidence type="ECO:0000313" key="2">
    <source>
        <dbReference type="Proteomes" id="UP001155586"/>
    </source>
</evidence>
<comment type="caution">
    <text evidence="1">The sequence shown here is derived from an EMBL/GenBank/DDBJ whole genome shotgun (WGS) entry which is preliminary data.</text>
</comment>
<proteinExistence type="predicted"/>
<dbReference type="EMBL" id="JAKRRX010000058">
    <property type="protein sequence ID" value="MCW8334443.1"/>
    <property type="molecule type" value="Genomic_DNA"/>
</dbReference>
<gene>
    <name evidence="1" type="ORF">MD483_11475</name>
</gene>
<dbReference type="RefSeq" id="WP_265687808.1">
    <property type="nucleotide sequence ID" value="NZ_JAKRRX010000058.1"/>
</dbReference>